<keyword evidence="1" id="KW-0812">Transmembrane</keyword>
<evidence type="ECO:0000313" key="3">
    <source>
        <dbReference type="Proteomes" id="UP000266441"/>
    </source>
</evidence>
<dbReference type="RefSeq" id="WP_119350578.1">
    <property type="nucleotide sequence ID" value="NZ_JBFHKJ010000019.1"/>
</dbReference>
<feature type="transmembrane region" description="Helical" evidence="1">
    <location>
        <begin position="12"/>
        <end position="31"/>
    </location>
</feature>
<evidence type="ECO:0000256" key="1">
    <source>
        <dbReference type="SAM" id="Phobius"/>
    </source>
</evidence>
<proteinExistence type="predicted"/>
<dbReference type="Proteomes" id="UP000266441">
    <property type="component" value="Unassembled WGS sequence"/>
</dbReference>
<keyword evidence="3" id="KW-1185">Reference proteome</keyword>
<protein>
    <submittedName>
        <fullName evidence="2">Uncharacterized protein</fullName>
    </submittedName>
</protein>
<name>A0A399CZQ1_9BACT</name>
<keyword evidence="1" id="KW-0472">Membrane</keyword>
<comment type="caution">
    <text evidence="2">The sequence shown here is derived from an EMBL/GenBank/DDBJ whole genome shotgun (WGS) entry which is preliminary data.</text>
</comment>
<dbReference type="EMBL" id="QWET01000009">
    <property type="protein sequence ID" value="RIH64706.1"/>
    <property type="molecule type" value="Genomic_DNA"/>
</dbReference>
<gene>
    <name evidence="2" type="ORF">D1164_13800</name>
</gene>
<evidence type="ECO:0000313" key="2">
    <source>
        <dbReference type="EMBL" id="RIH64706.1"/>
    </source>
</evidence>
<accession>A0A399CZQ1</accession>
<dbReference type="OrthoDB" id="1117977at2"/>
<keyword evidence="1" id="KW-1133">Transmembrane helix</keyword>
<organism evidence="2 3">
    <name type="scientific">Mariniphaga sediminis</name>
    <dbReference type="NCBI Taxonomy" id="1628158"/>
    <lineage>
        <taxon>Bacteria</taxon>
        <taxon>Pseudomonadati</taxon>
        <taxon>Bacteroidota</taxon>
        <taxon>Bacteroidia</taxon>
        <taxon>Marinilabiliales</taxon>
        <taxon>Prolixibacteraceae</taxon>
        <taxon>Mariniphaga</taxon>
    </lineage>
</organism>
<reference evidence="2 3" key="1">
    <citation type="journal article" date="2015" name="Int. J. Syst. Evol. Microbiol.">
        <title>Mariniphaga sediminis sp. nov., isolated from coastal sediment.</title>
        <authorList>
            <person name="Wang F.Q."/>
            <person name="Shen Q.Y."/>
            <person name="Chen G.J."/>
            <person name="Du Z.J."/>
        </authorList>
    </citation>
    <scope>NUCLEOTIDE SEQUENCE [LARGE SCALE GENOMIC DNA]</scope>
    <source>
        <strain evidence="2 3">SY21</strain>
    </source>
</reference>
<dbReference type="AlphaFoldDB" id="A0A399CZQ1"/>
<sequence>MKFSKPLKTAIYIRFFLVLGMAGIFSVKLWSQEADTIVPINRDTKKILRKIDVRELTRQGFNFWYDDFSGHWAGVDFGFNLFVNPDYSGYDSEFMDNDIFRSNSTYLNLIQQSIGLQRNRNTIGLVTGLGLHLQSYRMEQNTTIQRLGNGRIEPQSLFFEQNQKSKLSIVSLTIPLLTEFQIPVNHYTNRIYVSGGIVGGVRLSSHTKVKYRVQGKKEKLKTPGHYSLQDFKYGLMVRAGYRWINLFATYELTPLFKKDKGPELTPVTIGITVIKF</sequence>